<dbReference type="InterPro" id="IPR051668">
    <property type="entry name" value="ATG33"/>
</dbReference>
<dbReference type="PANTHER" id="PTHR37278">
    <property type="entry name" value="AUTOPHAGY-RELATED PROTEIN 33-RELATED"/>
    <property type="match status" value="1"/>
</dbReference>
<dbReference type="EMBL" id="WOWK01000031">
    <property type="protein sequence ID" value="KAF0326208.1"/>
    <property type="molecule type" value="Genomic_DNA"/>
</dbReference>
<comment type="subcellular location">
    <subcellularLocation>
        <location evidence="1">Membrane</location>
        <topology evidence="1">Multi-pass membrane protein</topology>
    </subcellularLocation>
</comment>
<dbReference type="GO" id="GO:0000422">
    <property type="term" value="P:autophagy of mitochondrion"/>
    <property type="evidence" value="ECO:0007669"/>
    <property type="project" value="TreeGrafter"/>
</dbReference>
<evidence type="ECO:0000256" key="4">
    <source>
        <dbReference type="ARBA" id="ARBA00023136"/>
    </source>
</evidence>
<gene>
    <name evidence="7" type="ORF">GQ607_006411</name>
</gene>
<dbReference type="Proteomes" id="UP000434172">
    <property type="component" value="Unassembled WGS sequence"/>
</dbReference>
<dbReference type="Gene3D" id="3.40.50.150">
    <property type="entry name" value="Vaccinia Virus protein VP39"/>
    <property type="match status" value="1"/>
</dbReference>
<dbReference type="SUPFAM" id="SSF53335">
    <property type="entry name" value="S-adenosyl-L-methionine-dependent methyltransferases"/>
    <property type="match status" value="1"/>
</dbReference>
<reference evidence="7 8" key="1">
    <citation type="submission" date="2019-12" db="EMBL/GenBank/DDBJ databases">
        <title>A genome sequence resource for the geographically widespread anthracnose pathogen Colletotrichum asianum.</title>
        <authorList>
            <person name="Meng Y."/>
        </authorList>
    </citation>
    <scope>NUCLEOTIDE SEQUENCE [LARGE SCALE GENOMIC DNA]</scope>
    <source>
        <strain evidence="7 8">ICMP 18580</strain>
    </source>
</reference>
<protein>
    <recommendedName>
        <fullName evidence="9">Methyltransferase domain-containing protein</fullName>
    </recommendedName>
</protein>
<dbReference type="PANTHER" id="PTHR37278:SF1">
    <property type="entry name" value="AUTOPHAGY-RELATED PROTEIN 33-RELATED"/>
    <property type="match status" value="1"/>
</dbReference>
<dbReference type="Pfam" id="PF13489">
    <property type="entry name" value="Methyltransf_23"/>
    <property type="match status" value="1"/>
</dbReference>
<dbReference type="AlphaFoldDB" id="A0A8H3WKP3"/>
<evidence type="ECO:0000256" key="1">
    <source>
        <dbReference type="ARBA" id="ARBA00004141"/>
    </source>
</evidence>
<evidence type="ECO:0000313" key="8">
    <source>
        <dbReference type="Proteomes" id="UP000434172"/>
    </source>
</evidence>
<organism evidence="7 8">
    <name type="scientific">Colletotrichum asianum</name>
    <dbReference type="NCBI Taxonomy" id="702518"/>
    <lineage>
        <taxon>Eukaryota</taxon>
        <taxon>Fungi</taxon>
        <taxon>Dikarya</taxon>
        <taxon>Ascomycota</taxon>
        <taxon>Pezizomycotina</taxon>
        <taxon>Sordariomycetes</taxon>
        <taxon>Hypocreomycetidae</taxon>
        <taxon>Glomerellales</taxon>
        <taxon>Glomerellaceae</taxon>
        <taxon>Colletotrichum</taxon>
        <taxon>Colletotrichum gloeosporioides species complex</taxon>
    </lineage>
</organism>
<evidence type="ECO:0000256" key="3">
    <source>
        <dbReference type="ARBA" id="ARBA00022989"/>
    </source>
</evidence>
<sequence>MCQDSLVNDGPVIAAGDNDTDDTTSDLAVSVASSTTSVASSVLRFRIENGRTYHSYKEGKSSYPNDEKENERLDVGTGTGLWAIDFADEHPDAELAFGSVPPNAKFEIDDVEEPWTYSQAFDYIHVRGMTSSISDWKKFFGQCFANLEPCGYLELQEGHMRPECDDGTLTREHAISKWVDYLEQASAKFNRPFVDCPSLVKVVEEAGFVDVKLTKFKWPLNPWTKDNHYKLLGEWTEENFMEGIEAWTLAPLTRAVEWTREEVLVFLTQVREELRDRSIHAYLPIKTTKTAPLFCIPAQAASGKAGTSSESVSQSIIPTQPHPQTETFHPCRALLSLDTQVVRSQAKVRSGSTKVRTRTPSISDQPTTTIQQAVRFRFLRRHFDSCILIIIALLSNLPSFFPEPSPLATMTSKGVSLLKFVGTVSLGLLTGLSYSLSTVTVPSILSLPSASDALRAFQNLYPSANTRLRILTGVSTASFLFAFFLSPRAFRHPYLVYASVLCLASGAAEQITPYVLSSPESSSEAIAARRQARREREDARKAARIARQEARMEASYEVLGDTHSDAASDGEAAAAAAFAEEEENFNGEEIRVVVDGFRKTQIVQTAIASVGFLMSVIGIWGDGAIQVFQTETVIVGV</sequence>
<comment type="caution">
    <text evidence="7">The sequence shown here is derived from an EMBL/GenBank/DDBJ whole genome shotgun (WGS) entry which is preliminary data.</text>
</comment>
<dbReference type="GO" id="GO:0016236">
    <property type="term" value="P:macroautophagy"/>
    <property type="evidence" value="ECO:0007669"/>
    <property type="project" value="TreeGrafter"/>
</dbReference>
<dbReference type="GO" id="GO:0005741">
    <property type="term" value="C:mitochondrial outer membrane"/>
    <property type="evidence" value="ECO:0007669"/>
    <property type="project" value="TreeGrafter"/>
</dbReference>
<keyword evidence="2" id="KW-0812">Transmembrane</keyword>
<keyword evidence="3" id="KW-1133">Transmembrane helix</keyword>
<dbReference type="InterPro" id="IPR029063">
    <property type="entry name" value="SAM-dependent_MTases_sf"/>
</dbReference>
<evidence type="ECO:0008006" key="9">
    <source>
        <dbReference type="Google" id="ProtNLM"/>
    </source>
</evidence>
<keyword evidence="8" id="KW-1185">Reference proteome</keyword>
<evidence type="ECO:0000313" key="7">
    <source>
        <dbReference type="EMBL" id="KAF0326208.1"/>
    </source>
</evidence>
<dbReference type="OrthoDB" id="5336366at2759"/>
<keyword evidence="4" id="KW-0472">Membrane</keyword>
<name>A0A8H3WKP3_9PEZI</name>
<feature type="region of interest" description="Disordered" evidence="6">
    <location>
        <begin position="1"/>
        <end position="23"/>
    </location>
</feature>
<dbReference type="CDD" id="cd02440">
    <property type="entry name" value="AdoMet_MTases"/>
    <property type="match status" value="1"/>
</dbReference>
<proteinExistence type="inferred from homology"/>
<evidence type="ECO:0000256" key="6">
    <source>
        <dbReference type="SAM" id="MobiDB-lite"/>
    </source>
</evidence>
<evidence type="ECO:0000256" key="2">
    <source>
        <dbReference type="ARBA" id="ARBA00022692"/>
    </source>
</evidence>
<accession>A0A8H3WKP3</accession>
<comment type="similarity">
    <text evidence="5">Belongs to the ATG33 family.</text>
</comment>
<evidence type="ECO:0000256" key="5">
    <source>
        <dbReference type="ARBA" id="ARBA00038013"/>
    </source>
</evidence>